<proteinExistence type="predicted"/>
<sequence length="362" mass="41518">MHGASKMQIQREGNLSFGDARLSIWEEGISAAREAGGVRGADAWEKQFKREVFKRIIQTLNRLGWTVGPNLDAEKNYKCIAHGMRWCSKGDLKADLQVSGRSITFEMFQNVNAPDRPDHGGRHQSNKEFHMPYVMRLEMERTRRKIRDYLCAVFTDYKFTPAEPRGMGPGICTAMEKIEHHHASHRNQGRLADFVVPQHNYKSKDGDLLQHGQKVWICDRKGRVLPGTAYYNSGQMWLVVTSRYGYTNVANCEIWTVNPGDLRRKRNEWVRRKRLEALMSAAAARMDFKKAETLKNILFPPQESLYMIWTDRHGGAYFGPNYSGYTSDTTQAGKYTRAELKPYLGDADEKDHLRAVPVRKAA</sequence>
<gene>
    <name evidence="1" type="ordered locus">PputGB1_3460</name>
</gene>
<dbReference type="KEGG" id="ppg:PputGB1_3460"/>
<protein>
    <submittedName>
        <fullName evidence="1">Uncharacterized protein</fullName>
    </submittedName>
</protein>
<dbReference type="EMBL" id="CP000926">
    <property type="protein sequence ID" value="ABY99351.1"/>
    <property type="molecule type" value="Genomic_DNA"/>
</dbReference>
<dbReference type="HOGENOM" id="CLU_762601_0_0_6"/>
<evidence type="ECO:0000313" key="2">
    <source>
        <dbReference type="Proteomes" id="UP000002157"/>
    </source>
</evidence>
<dbReference type="AlphaFoldDB" id="B0KKP7"/>
<dbReference type="Proteomes" id="UP000002157">
    <property type="component" value="Chromosome"/>
</dbReference>
<reference evidence="1 2" key="1">
    <citation type="submission" date="2008-01" db="EMBL/GenBank/DDBJ databases">
        <title>Complete sequence of Pseudomonas putida GB-1.</title>
        <authorList>
            <consortium name="US DOE Joint Genome Institute"/>
            <person name="Copeland A."/>
            <person name="Lucas S."/>
            <person name="Lapidus A."/>
            <person name="Barry K."/>
            <person name="Glavina del Rio T."/>
            <person name="Dalin E."/>
            <person name="Tice H."/>
            <person name="Pitluck S."/>
            <person name="Bruce D."/>
            <person name="Goodwin L."/>
            <person name="Chertkov O."/>
            <person name="Brettin T."/>
            <person name="Detter J.C."/>
            <person name="Han C."/>
            <person name="Kuske C.R."/>
            <person name="Schmutz J."/>
            <person name="Larimer F."/>
            <person name="Land M."/>
            <person name="Hauser L."/>
            <person name="Kyrpides N."/>
            <person name="Kim E."/>
            <person name="McCarthy J.K."/>
            <person name="Richardson P."/>
        </authorList>
    </citation>
    <scope>NUCLEOTIDE SEQUENCE [LARGE SCALE GENOMIC DNA]</scope>
    <source>
        <strain evidence="1 2">GB-1</strain>
    </source>
</reference>
<evidence type="ECO:0000313" key="1">
    <source>
        <dbReference type="EMBL" id="ABY99351.1"/>
    </source>
</evidence>
<organism evidence="1 2">
    <name type="scientific">Pseudomonas putida (strain GB-1)</name>
    <dbReference type="NCBI Taxonomy" id="76869"/>
    <lineage>
        <taxon>Bacteria</taxon>
        <taxon>Pseudomonadati</taxon>
        <taxon>Pseudomonadota</taxon>
        <taxon>Gammaproteobacteria</taxon>
        <taxon>Pseudomonadales</taxon>
        <taxon>Pseudomonadaceae</taxon>
        <taxon>Pseudomonas</taxon>
    </lineage>
</organism>
<accession>B0KKP7</accession>
<dbReference type="eggNOG" id="ENOG5030752">
    <property type="taxonomic scope" value="Bacteria"/>
</dbReference>
<name>B0KKP7_PSEPG</name>